<proteinExistence type="predicted"/>
<dbReference type="STRING" id="157910.SAMN05445850_5397"/>
<sequence length="173" mass="19221">MSGKPYSVLILCTGNSARSIMAEALFNVLGKAQFRAYSAGSHPSGAVNPFAIEKCAALGYDTARMRSKSWDEFATPDAPQMDFVITVCDQAAGEVCPIWPGKPISAHWGFEDPAAWQGTDDEKREVFDKIYRQIMNRVSQFVNLPLHALNHDAIRREMRAIGERPAEETNESR</sequence>
<keyword evidence="1" id="KW-0059">Arsenical resistance</keyword>
<name>A0A1H1JQ33_9BURK</name>
<dbReference type="RefSeq" id="WP_090808361.1">
    <property type="nucleotide sequence ID" value="NZ_FNKX01000002.1"/>
</dbReference>
<gene>
    <name evidence="3" type="ORF">SAMN05445850_5397</name>
</gene>
<dbReference type="InterPro" id="IPR036196">
    <property type="entry name" value="Ptyr_pPase_sf"/>
</dbReference>
<accession>A0A1H1JQ33</accession>
<organism evidence="3 4">
    <name type="scientific">Paraburkholderia tuberum</name>
    <dbReference type="NCBI Taxonomy" id="157910"/>
    <lineage>
        <taxon>Bacteria</taxon>
        <taxon>Pseudomonadati</taxon>
        <taxon>Pseudomonadota</taxon>
        <taxon>Betaproteobacteria</taxon>
        <taxon>Burkholderiales</taxon>
        <taxon>Burkholderiaceae</taxon>
        <taxon>Paraburkholderia</taxon>
    </lineage>
</organism>
<dbReference type="SUPFAM" id="SSF52788">
    <property type="entry name" value="Phosphotyrosine protein phosphatases I"/>
    <property type="match status" value="1"/>
</dbReference>
<reference evidence="4" key="1">
    <citation type="submission" date="2016-10" db="EMBL/GenBank/DDBJ databases">
        <authorList>
            <person name="Varghese N."/>
            <person name="Submissions S."/>
        </authorList>
    </citation>
    <scope>NUCLEOTIDE SEQUENCE [LARGE SCALE GENOMIC DNA]</scope>
    <source>
        <strain evidence="4">DUS833</strain>
    </source>
</reference>
<dbReference type="AlphaFoldDB" id="A0A1H1JQ33"/>
<dbReference type="PANTHER" id="PTHR43428">
    <property type="entry name" value="ARSENATE REDUCTASE"/>
    <property type="match status" value="1"/>
</dbReference>
<protein>
    <submittedName>
        <fullName evidence="3">Arsenate reductase</fullName>
    </submittedName>
</protein>
<evidence type="ECO:0000259" key="2">
    <source>
        <dbReference type="SMART" id="SM00226"/>
    </source>
</evidence>
<evidence type="ECO:0000256" key="1">
    <source>
        <dbReference type="ARBA" id="ARBA00022849"/>
    </source>
</evidence>
<dbReference type="SMART" id="SM00226">
    <property type="entry name" value="LMWPc"/>
    <property type="match status" value="1"/>
</dbReference>
<dbReference type="Gene3D" id="3.40.50.2300">
    <property type="match status" value="1"/>
</dbReference>
<evidence type="ECO:0000313" key="4">
    <source>
        <dbReference type="Proteomes" id="UP000199365"/>
    </source>
</evidence>
<keyword evidence="4" id="KW-1185">Reference proteome</keyword>
<dbReference type="PANTHER" id="PTHR43428:SF1">
    <property type="entry name" value="ARSENATE REDUCTASE"/>
    <property type="match status" value="1"/>
</dbReference>
<evidence type="ECO:0000313" key="3">
    <source>
        <dbReference type="EMBL" id="SDR52113.1"/>
    </source>
</evidence>
<dbReference type="GO" id="GO:0046685">
    <property type="term" value="P:response to arsenic-containing substance"/>
    <property type="evidence" value="ECO:0007669"/>
    <property type="project" value="UniProtKB-KW"/>
</dbReference>
<dbReference type="EMBL" id="FNKX01000002">
    <property type="protein sequence ID" value="SDR52113.1"/>
    <property type="molecule type" value="Genomic_DNA"/>
</dbReference>
<dbReference type="Proteomes" id="UP000199365">
    <property type="component" value="Unassembled WGS sequence"/>
</dbReference>
<dbReference type="Pfam" id="PF01451">
    <property type="entry name" value="LMWPc"/>
    <property type="match status" value="1"/>
</dbReference>
<feature type="domain" description="Phosphotyrosine protein phosphatase I" evidence="2">
    <location>
        <begin position="6"/>
        <end position="144"/>
    </location>
</feature>
<dbReference type="CDD" id="cd16345">
    <property type="entry name" value="LMWP_ArsC"/>
    <property type="match status" value="1"/>
</dbReference>
<dbReference type="InterPro" id="IPR023485">
    <property type="entry name" value="Ptyr_pPase"/>
</dbReference>